<gene>
    <name evidence="4" type="ORF">QE152_g39969</name>
</gene>
<keyword evidence="1" id="KW-0238">DNA-binding</keyword>
<protein>
    <submittedName>
        <fullName evidence="4">Helix-turn-helix protein</fullName>
    </submittedName>
</protein>
<dbReference type="PROSITE" id="PS50943">
    <property type="entry name" value="HTH_CROC1"/>
    <property type="match status" value="1"/>
</dbReference>
<evidence type="ECO:0000256" key="2">
    <source>
        <dbReference type="SAM" id="Coils"/>
    </source>
</evidence>
<dbReference type="AlphaFoldDB" id="A0AAW1HSV2"/>
<dbReference type="Pfam" id="PF08346">
    <property type="entry name" value="AntA"/>
    <property type="match status" value="1"/>
</dbReference>
<sequence>MNSAFCNRLKKLRKEKGWSQEKAANKIGVSRGAVSYYEKGDRAPDIDTLLKVAAVFNASADYLLGLTDTKNHVTDDKDRTITRSRRAGGNMNELIKDTSNLTPIEIALGIDTDGRTTATKLHEFLQLNPSNYSKWFKKNIMDNEFAEENVDFTRFVLRYESATGTKEREDAKLTARFAKKLSMMQKNERGEEAREYFTRVEDKTKEIAIQMQNMSPELRLLINMELEQKRQALELSEVKEQVKNANDRVESIREVVALDTTTWRDETRNLINKVAQCLGGGTAFRQVRAESYELLEKRMGVNLQVRLTNKRRRMAEEGTCKSKRDKLTMIDIIAEEPDKKFQTGQADND</sequence>
<dbReference type="InterPro" id="IPR013557">
    <property type="entry name" value="AntA/B_antirep"/>
</dbReference>
<dbReference type="InterPro" id="IPR010982">
    <property type="entry name" value="Lambda_DNA-bd_dom_sf"/>
</dbReference>
<comment type="caution">
    <text evidence="4">The sequence shown here is derived from an EMBL/GenBank/DDBJ whole genome shotgun (WGS) entry which is preliminary data.</text>
</comment>
<evidence type="ECO:0000313" key="4">
    <source>
        <dbReference type="EMBL" id="KAK9679535.1"/>
    </source>
</evidence>
<dbReference type="Pfam" id="PF01381">
    <property type="entry name" value="HTH_3"/>
    <property type="match status" value="1"/>
</dbReference>
<keyword evidence="5" id="KW-1185">Reference proteome</keyword>
<dbReference type="GO" id="GO:0006357">
    <property type="term" value="P:regulation of transcription by RNA polymerase II"/>
    <property type="evidence" value="ECO:0007669"/>
    <property type="project" value="UniProtKB-ARBA"/>
</dbReference>
<proteinExistence type="predicted"/>
<evidence type="ECO:0000259" key="3">
    <source>
        <dbReference type="PROSITE" id="PS50943"/>
    </source>
</evidence>
<dbReference type="SUPFAM" id="SSF47413">
    <property type="entry name" value="lambda repressor-like DNA-binding domains"/>
    <property type="match status" value="1"/>
</dbReference>
<evidence type="ECO:0000256" key="1">
    <source>
        <dbReference type="ARBA" id="ARBA00023125"/>
    </source>
</evidence>
<dbReference type="InterPro" id="IPR001387">
    <property type="entry name" value="Cro/C1-type_HTH"/>
</dbReference>
<feature type="domain" description="HTH cro/C1-type" evidence="3">
    <location>
        <begin position="9"/>
        <end position="63"/>
    </location>
</feature>
<dbReference type="GO" id="GO:0003677">
    <property type="term" value="F:DNA binding"/>
    <property type="evidence" value="ECO:0007669"/>
    <property type="project" value="UniProtKB-KW"/>
</dbReference>
<reference evidence="4 5" key="1">
    <citation type="journal article" date="2024" name="BMC Genomics">
        <title>De novo assembly and annotation of Popillia japonica's genome with initial clues to its potential as an invasive pest.</title>
        <authorList>
            <person name="Cucini C."/>
            <person name="Boschi S."/>
            <person name="Funari R."/>
            <person name="Cardaioli E."/>
            <person name="Iannotti N."/>
            <person name="Marturano G."/>
            <person name="Paoli F."/>
            <person name="Bruttini M."/>
            <person name="Carapelli A."/>
            <person name="Frati F."/>
            <person name="Nardi F."/>
        </authorList>
    </citation>
    <scope>NUCLEOTIDE SEQUENCE [LARGE SCALE GENOMIC DNA]</scope>
    <source>
        <strain evidence="4">DMR45628</strain>
    </source>
</reference>
<dbReference type="PANTHER" id="PTHR46558">
    <property type="entry name" value="TRACRIPTIONAL REGULATORY PROTEIN-RELATED-RELATED"/>
    <property type="match status" value="1"/>
</dbReference>
<dbReference type="SMART" id="SM00530">
    <property type="entry name" value="HTH_XRE"/>
    <property type="match status" value="1"/>
</dbReference>
<keyword evidence="2" id="KW-0175">Coiled coil</keyword>
<dbReference type="Gene3D" id="1.10.260.40">
    <property type="entry name" value="lambda repressor-like DNA-binding domains"/>
    <property type="match status" value="1"/>
</dbReference>
<accession>A0AAW1HSV2</accession>
<dbReference type="EMBL" id="JASPKY010001015">
    <property type="protein sequence ID" value="KAK9679535.1"/>
    <property type="molecule type" value="Genomic_DNA"/>
</dbReference>
<feature type="coiled-coil region" evidence="2">
    <location>
        <begin position="228"/>
        <end position="255"/>
    </location>
</feature>
<dbReference type="CDD" id="cd00093">
    <property type="entry name" value="HTH_XRE"/>
    <property type="match status" value="1"/>
</dbReference>
<name>A0AAW1HSV2_POPJA</name>
<evidence type="ECO:0000313" key="5">
    <source>
        <dbReference type="Proteomes" id="UP001458880"/>
    </source>
</evidence>
<organism evidence="4 5">
    <name type="scientific">Popillia japonica</name>
    <name type="common">Japanese beetle</name>
    <dbReference type="NCBI Taxonomy" id="7064"/>
    <lineage>
        <taxon>Eukaryota</taxon>
        <taxon>Metazoa</taxon>
        <taxon>Ecdysozoa</taxon>
        <taxon>Arthropoda</taxon>
        <taxon>Hexapoda</taxon>
        <taxon>Insecta</taxon>
        <taxon>Pterygota</taxon>
        <taxon>Neoptera</taxon>
        <taxon>Endopterygota</taxon>
        <taxon>Coleoptera</taxon>
        <taxon>Polyphaga</taxon>
        <taxon>Scarabaeiformia</taxon>
        <taxon>Scarabaeidae</taxon>
        <taxon>Rutelinae</taxon>
        <taxon>Popillia</taxon>
    </lineage>
</organism>
<dbReference type="PANTHER" id="PTHR46558:SF11">
    <property type="entry name" value="HTH-TYPE TRANSCRIPTIONAL REGULATOR XRE"/>
    <property type="match status" value="1"/>
</dbReference>
<dbReference type="Proteomes" id="UP001458880">
    <property type="component" value="Unassembled WGS sequence"/>
</dbReference>